<protein>
    <recommendedName>
        <fullName evidence="1">Abortive phage infection protein C-terminal domain-containing protein</fullName>
    </recommendedName>
</protein>
<name>A0A4Z1B6M9_9FLAO</name>
<proteinExistence type="predicted"/>
<gene>
    <name evidence="2" type="ORF">E4J94_11935</name>
</gene>
<evidence type="ECO:0000313" key="2">
    <source>
        <dbReference type="EMBL" id="TGN26058.1"/>
    </source>
</evidence>
<dbReference type="EMBL" id="SRPE01000008">
    <property type="protein sequence ID" value="TGN26058.1"/>
    <property type="molecule type" value="Genomic_DNA"/>
</dbReference>
<organism evidence="2 3">
    <name type="scientific">Empedobacter tilapiae</name>
    <dbReference type="NCBI Taxonomy" id="2491114"/>
    <lineage>
        <taxon>Bacteria</taxon>
        <taxon>Pseudomonadati</taxon>
        <taxon>Bacteroidota</taxon>
        <taxon>Flavobacteriia</taxon>
        <taxon>Flavobacteriales</taxon>
        <taxon>Weeksellaceae</taxon>
        <taxon>Empedobacter</taxon>
    </lineage>
</organism>
<dbReference type="Proteomes" id="UP000297998">
    <property type="component" value="Unassembled WGS sequence"/>
</dbReference>
<evidence type="ECO:0000313" key="3">
    <source>
        <dbReference type="Proteomes" id="UP000297998"/>
    </source>
</evidence>
<dbReference type="Pfam" id="PF10592">
    <property type="entry name" value="AIPR"/>
    <property type="match status" value="1"/>
</dbReference>
<dbReference type="RefSeq" id="WP_135836033.1">
    <property type="nucleotide sequence ID" value="NZ_SRPE01000008.1"/>
</dbReference>
<evidence type="ECO:0000259" key="1">
    <source>
        <dbReference type="Pfam" id="PF10592"/>
    </source>
</evidence>
<keyword evidence="3" id="KW-1185">Reference proteome</keyword>
<dbReference type="InterPro" id="IPR018891">
    <property type="entry name" value="AIPR_C"/>
</dbReference>
<comment type="caution">
    <text evidence="2">The sequence shown here is derived from an EMBL/GenBank/DDBJ whole genome shotgun (WGS) entry which is preliminary data.</text>
</comment>
<dbReference type="AlphaFoldDB" id="A0A4Z1B6M9"/>
<reference evidence="2 3" key="1">
    <citation type="submission" date="2019-03" db="EMBL/GenBank/DDBJ databases">
        <title>Empedobacter tilapiae sp. nov., isolated from an intestine of Nile tilapia Oreochromis niloticus.</title>
        <authorList>
            <person name="Kim Y.-O."/>
            <person name="Yoon J.-H."/>
        </authorList>
    </citation>
    <scope>NUCLEOTIDE SEQUENCE [LARGE SCALE GENOMIC DNA]</scope>
    <source>
        <strain evidence="2 3">MRS2</strain>
    </source>
</reference>
<dbReference type="OrthoDB" id="9806213at2"/>
<feature type="domain" description="Abortive phage infection protein C-terminal" evidence="1">
    <location>
        <begin position="252"/>
        <end position="540"/>
    </location>
</feature>
<accession>A0A4Z1B6M9</accession>
<sequence length="615" mass="72809">MKNEIFYDIIDNEINKLKPTFKKNEHLQKQDENGQKSFLFLIWFLKRYLPNCEISELEKFITEGNDDSSCDLIFSNTDQEGKEIYYVVQAKWFSKKNINKSNELSKEIKSCLTDFRIILSGKKESEVNKNFNIQYEKFLKHKRKNGKVKFLFLALCNGDVNLKEHIDDFISNLISFDLLDFNSLKQQYIELEFKGIKTHNPIETPYIPKSEFELKFEKNQVIYVDKPFKSNIFIIKPSQIYLMFDKFGQSLFYKNIRNPLTSSHFNEEIKNTVKNNPINFWYFNNGITAITDRIDDFHSDSDIVTINGIQVINGAQTVYSIYDSYKYADDETRKKMDHNALITFRVLESGGDDFDLKVTRYTNSQNPISERDFHANDEIQLNIQKEFLKNTNVWYETRRGEFRKKIKGVSVITNETFGQLYLAYFINDPFNAKQNRKLIFVSNKIKNNGLYEIIFNNETKYDNMYVAYLLHLLIDRKRKAIKSIIDKIDTNNLKNNEQDYLKYDFIQYANFEILALFKILLLHTNENANSINGKLITYFENNTLDKVEKQYQYISDFILSDLEKRKKDDSKIVNSVLFKSKEYYKSLKKDFEHSLITNKNNTSKLKHNTAYNMGN</sequence>